<name>A0A5C5VCE5_9BACT</name>
<dbReference type="AlphaFoldDB" id="A0A5C5VCE5"/>
<dbReference type="OrthoDB" id="2488311at2"/>
<gene>
    <name evidence="1" type="ORF">KOR34_01630</name>
</gene>
<dbReference type="Proteomes" id="UP000316714">
    <property type="component" value="Unassembled WGS sequence"/>
</dbReference>
<accession>A0A5C5VCE5</accession>
<evidence type="ECO:0000313" key="1">
    <source>
        <dbReference type="EMBL" id="TWT35275.1"/>
    </source>
</evidence>
<evidence type="ECO:0000313" key="2">
    <source>
        <dbReference type="Proteomes" id="UP000316714"/>
    </source>
</evidence>
<keyword evidence="2" id="KW-1185">Reference proteome</keyword>
<reference evidence="1 2" key="1">
    <citation type="submission" date="2019-02" db="EMBL/GenBank/DDBJ databases">
        <title>Deep-cultivation of Planctomycetes and their phenomic and genomic characterization uncovers novel biology.</title>
        <authorList>
            <person name="Wiegand S."/>
            <person name="Jogler M."/>
            <person name="Boedeker C."/>
            <person name="Pinto D."/>
            <person name="Vollmers J."/>
            <person name="Rivas-Marin E."/>
            <person name="Kohn T."/>
            <person name="Peeters S.H."/>
            <person name="Heuer A."/>
            <person name="Rast P."/>
            <person name="Oberbeckmann S."/>
            <person name="Bunk B."/>
            <person name="Jeske O."/>
            <person name="Meyerdierks A."/>
            <person name="Storesund J.E."/>
            <person name="Kallscheuer N."/>
            <person name="Luecker S."/>
            <person name="Lage O.M."/>
            <person name="Pohl T."/>
            <person name="Merkel B.J."/>
            <person name="Hornburger P."/>
            <person name="Mueller R.-W."/>
            <person name="Bruemmer F."/>
            <person name="Labrenz M."/>
            <person name="Spormann A.M."/>
            <person name="Op Den Camp H."/>
            <person name="Overmann J."/>
            <person name="Amann R."/>
            <person name="Jetten M.S.M."/>
            <person name="Mascher T."/>
            <person name="Medema M.H."/>
            <person name="Devos D.P."/>
            <person name="Kaster A.-K."/>
            <person name="Ovreas L."/>
            <person name="Rohde M."/>
            <person name="Galperin M.Y."/>
            <person name="Jogler C."/>
        </authorList>
    </citation>
    <scope>NUCLEOTIDE SEQUENCE [LARGE SCALE GENOMIC DNA]</scope>
    <source>
        <strain evidence="1 2">KOR34</strain>
    </source>
</reference>
<proteinExistence type="predicted"/>
<sequence>MFSDRCFISFALALATALLISSPRCEGVEGAGRAPRIVNIVNFIRLLEPRDESVTEEVLYQTVVKQIELMQRHNLPGTFLLQYDALTDERYQHLLSKLPTEQFEIGGWWELPQPLVEKAGLKWRGRFPWDWHANVGFASGYTPAEREKLADVYMKDFYAVFGRYPKSVASWFIDAHTLAYLHEKYGIVASANCKDQIGTDGYTLWGGYWNQAYYPSKLNAYMPAQTAAGQIPVPVFRMLGSDPLRQYDTGVGGGLQGVITLEPIYNEGGRDPAWVDWFLNNLANGECLAFNYTQAGQENSFTWDRMAAGLEDQFPKIAAMRDQGELTVETLAASGEWFRKSFPVTPATAMTFTAPLGDDHRQTFWYNSRFYRVNFVWDRGVLRLRDLHLFDESVESDILRDKVDKSAVEFFTLPLVDGNFWGSRGQQAGLYPTDAEGNPLRFSTPQVSQTETGAYQLTSTTQSGDGELIVTLEESRLSIKLRGLPAQWKVTLMTAQAALLPFDRVTENALECTFRNAPYRVETLEGSFSPHGCGFLLQPEDGRVVLNLGGQ</sequence>
<organism evidence="1 2">
    <name type="scientific">Posidoniimonas corsicana</name>
    <dbReference type="NCBI Taxonomy" id="1938618"/>
    <lineage>
        <taxon>Bacteria</taxon>
        <taxon>Pseudomonadati</taxon>
        <taxon>Planctomycetota</taxon>
        <taxon>Planctomycetia</taxon>
        <taxon>Pirellulales</taxon>
        <taxon>Lacipirellulaceae</taxon>
        <taxon>Posidoniimonas</taxon>
    </lineage>
</organism>
<protein>
    <submittedName>
        <fullName evidence="1">Uncharacterized protein</fullName>
    </submittedName>
</protein>
<comment type="caution">
    <text evidence="1">The sequence shown here is derived from an EMBL/GenBank/DDBJ whole genome shotgun (WGS) entry which is preliminary data.</text>
</comment>
<dbReference type="Gene3D" id="3.20.20.510">
    <property type="entry name" value="Uncharacterised protein PF12979, DUF3863"/>
    <property type="match status" value="1"/>
</dbReference>
<dbReference type="RefSeq" id="WP_146561318.1">
    <property type="nucleotide sequence ID" value="NZ_SIHJ01000001.1"/>
</dbReference>
<dbReference type="EMBL" id="SIHJ01000001">
    <property type="protein sequence ID" value="TWT35275.1"/>
    <property type="molecule type" value="Genomic_DNA"/>
</dbReference>